<evidence type="ECO:0000313" key="4">
    <source>
        <dbReference type="Proteomes" id="UP000010366"/>
    </source>
</evidence>
<dbReference type="HOGENOM" id="CLU_1719070_0_0_3"/>
<dbReference type="KEGG" id="cmp:Cha6605_6011"/>
<dbReference type="SMART" id="SM00530">
    <property type="entry name" value="HTH_XRE"/>
    <property type="match status" value="1"/>
</dbReference>
<dbReference type="EMBL" id="CP003601">
    <property type="protein sequence ID" value="AFY96856.1"/>
    <property type="molecule type" value="Genomic_DNA"/>
</dbReference>
<feature type="domain" description="HTH cro/C1-type" evidence="1">
    <location>
        <begin position="20"/>
        <end position="75"/>
    </location>
</feature>
<dbReference type="EMBL" id="CP003600">
    <property type="protein sequence ID" value="AFY91790.1"/>
    <property type="molecule type" value="Genomic_DNA"/>
</dbReference>
<dbReference type="Proteomes" id="UP000010366">
    <property type="component" value="Chromosome"/>
</dbReference>
<accession>K9UQY7</accession>
<dbReference type="PATRIC" id="fig|1173020.3.peg.596"/>
<sequence length="152" mass="16733">MNILQSDKSPNTSETVGDYIKRMRLMLGLNQKELAAIAGIHLQSVGKIERGLTTKLNSHSKNGLASALQVPVEYLEAVCRGTPVVAVSQLKFCAPCWTPGTPPDPLWMDVRAKYCFLCGFALRDRCSHCQETIASLKHRFCPFCGTAYKAEA</sequence>
<evidence type="ECO:0000259" key="1">
    <source>
        <dbReference type="PROSITE" id="PS50943"/>
    </source>
</evidence>
<proteinExistence type="predicted"/>
<dbReference type="InterPro" id="IPR001387">
    <property type="entry name" value="Cro/C1-type_HTH"/>
</dbReference>
<dbReference type="eggNOG" id="COG1396">
    <property type="taxonomic scope" value="Bacteria"/>
</dbReference>
<dbReference type="CDD" id="cd00093">
    <property type="entry name" value="HTH_XRE"/>
    <property type="match status" value="1"/>
</dbReference>
<reference evidence="3 4" key="2">
    <citation type="submission" date="2012-05" db="EMBL/GenBank/DDBJ databases">
        <title>Noncontiguous Finished plasmid 1 of genome of Chamaesiphon sp. PCC 6605.</title>
        <authorList>
            <consortium name="US DOE Joint Genome Institute"/>
            <person name="Gugger M."/>
            <person name="Coursin T."/>
            <person name="Rippka R."/>
            <person name="Tandeau De Marsac N."/>
            <person name="Huntemann M."/>
            <person name="Wei C.-L."/>
            <person name="Han J."/>
            <person name="Detter J.C."/>
            <person name="Han C."/>
            <person name="Tapia R."/>
            <person name="Chen A."/>
            <person name="Kyrpides N."/>
            <person name="Mavromatis K."/>
            <person name="Markowitz V."/>
            <person name="Szeto E."/>
            <person name="Ivanova N."/>
            <person name="Pagani I."/>
            <person name="Pati A."/>
            <person name="Goodwin L."/>
            <person name="Nordberg H.P."/>
            <person name="Cantor M.N."/>
            <person name="Hua S.X."/>
            <person name="Woyke T."/>
            <person name="Kerfeld C.A."/>
        </authorList>
    </citation>
    <scope>NUCLEOTIDE SEQUENCE [LARGE SCALE GENOMIC DNA]</scope>
    <source>
        <strain evidence="4">ATCC 27169 / PCC 6605</strain>
        <strain evidence="3">PCC 6605</strain>
        <plasmid evidence="3">pCHA6605.01</plasmid>
        <plasmid evidence="4">Plasmid pCHA6605.01</plasmid>
    </source>
</reference>
<dbReference type="Pfam" id="PF01381">
    <property type="entry name" value="HTH_3"/>
    <property type="match status" value="1"/>
</dbReference>
<keyword evidence="4" id="KW-1185">Reference proteome</keyword>
<dbReference type="AlphaFoldDB" id="K9UQY7"/>
<dbReference type="PROSITE" id="PS50943">
    <property type="entry name" value="HTH_CROC1"/>
    <property type="match status" value="1"/>
</dbReference>
<organism evidence="3 4">
    <name type="scientific">Chamaesiphon minutus (strain ATCC 27169 / PCC 6605)</name>
    <dbReference type="NCBI Taxonomy" id="1173020"/>
    <lineage>
        <taxon>Bacteria</taxon>
        <taxon>Bacillati</taxon>
        <taxon>Cyanobacteriota</taxon>
        <taxon>Cyanophyceae</taxon>
        <taxon>Gomontiellales</taxon>
        <taxon>Chamaesiphonaceae</taxon>
        <taxon>Chamaesiphon</taxon>
    </lineage>
</organism>
<evidence type="ECO:0000313" key="2">
    <source>
        <dbReference type="EMBL" id="AFY91790.1"/>
    </source>
</evidence>
<protein>
    <submittedName>
        <fullName evidence="3">Putative transcriptional regulator</fullName>
    </submittedName>
</protein>
<name>K9UQY7_CHAP6</name>
<dbReference type="KEGG" id="cmp:Cha6605_0501"/>
<keyword evidence="3" id="KW-0614">Plasmid</keyword>
<dbReference type="GO" id="GO:0003677">
    <property type="term" value="F:DNA binding"/>
    <property type="evidence" value="ECO:0007669"/>
    <property type="project" value="InterPro"/>
</dbReference>
<evidence type="ECO:0000313" key="3">
    <source>
        <dbReference type="EMBL" id="AFY96856.1"/>
    </source>
</evidence>
<dbReference type="OrthoDB" id="562953at2"/>
<dbReference type="InterPro" id="IPR025874">
    <property type="entry name" value="DZR"/>
</dbReference>
<gene>
    <name evidence="2" type="ORF">Cha6605_0501</name>
    <name evidence="3" type="ORF">Cha6605_6011</name>
</gene>
<reference evidence="2 4" key="1">
    <citation type="submission" date="2012-05" db="EMBL/GenBank/DDBJ databases">
        <title>Finished chromosome of genome of Chamaesiphon sp. PCC 6605.</title>
        <authorList>
            <consortium name="US DOE Joint Genome Institute"/>
            <person name="Gugger M."/>
            <person name="Coursin T."/>
            <person name="Rippka R."/>
            <person name="Tandeau De Marsac N."/>
            <person name="Huntemann M."/>
            <person name="Wei C.-L."/>
            <person name="Han J."/>
            <person name="Detter J.C."/>
            <person name="Han C."/>
            <person name="Tapia R."/>
            <person name="Chen A."/>
            <person name="Kyrpides N."/>
            <person name="Mavromatis K."/>
            <person name="Markowitz V."/>
            <person name="Szeto E."/>
            <person name="Ivanova N."/>
            <person name="Pagani I."/>
            <person name="Pati A."/>
            <person name="Goodwin L."/>
            <person name="Nordberg H.P."/>
            <person name="Cantor M.N."/>
            <person name="Hua S.X."/>
            <person name="Woyke T."/>
            <person name="Kerfeld C.A."/>
        </authorList>
    </citation>
    <scope>NUCLEOTIDE SEQUENCE [LARGE SCALE GENOMIC DNA]</scope>
    <source>
        <strain evidence="4">ATCC 27169 / PCC 6605</strain>
        <strain evidence="2">PCC 6605</strain>
    </source>
</reference>
<dbReference type="STRING" id="1173020.Cha6605_0501"/>
<dbReference type="InterPro" id="IPR010982">
    <property type="entry name" value="Lambda_DNA-bd_dom_sf"/>
</dbReference>
<geneLocation type="plasmid" evidence="3 4">
    <name>pCHA6605.01</name>
</geneLocation>
<dbReference type="Proteomes" id="UP000010366">
    <property type="component" value="Plasmid pCHA6605.01"/>
</dbReference>
<dbReference type="SUPFAM" id="SSF47413">
    <property type="entry name" value="lambda repressor-like DNA-binding domains"/>
    <property type="match status" value="1"/>
</dbReference>
<dbReference type="Gene3D" id="1.10.260.40">
    <property type="entry name" value="lambda repressor-like DNA-binding domains"/>
    <property type="match status" value="1"/>
</dbReference>
<dbReference type="RefSeq" id="WP_015157984.1">
    <property type="nucleotide sequence ID" value="NC_019697.1"/>
</dbReference>
<dbReference type="Pfam" id="PF12773">
    <property type="entry name" value="DZR"/>
    <property type="match status" value="1"/>
</dbReference>